<dbReference type="NCBIfam" id="TIGR03317">
    <property type="entry name" value="ygfZ_signature"/>
    <property type="match status" value="1"/>
</dbReference>
<dbReference type="EMBL" id="BFBR01000002">
    <property type="protein sequence ID" value="GBF57399.1"/>
    <property type="molecule type" value="Genomic_DNA"/>
</dbReference>
<dbReference type="Gene3D" id="3.30.1360.120">
    <property type="entry name" value="Probable tRNA modification gtpase trme, domain 1"/>
    <property type="match status" value="2"/>
</dbReference>
<evidence type="ECO:0000259" key="2">
    <source>
        <dbReference type="Pfam" id="PF25455"/>
    </source>
</evidence>
<accession>A0A2P2E8L1</accession>
<proteinExistence type="predicted"/>
<dbReference type="PANTHER" id="PTHR22602">
    <property type="entry name" value="TRANSFERASE CAF17, MITOCHONDRIAL-RELATED"/>
    <property type="match status" value="1"/>
</dbReference>
<organism evidence="3 4">
    <name type="scientific">Candidatus Phycosocius bacilliformis</name>
    <dbReference type="NCBI Taxonomy" id="1445552"/>
    <lineage>
        <taxon>Bacteria</taxon>
        <taxon>Pseudomonadati</taxon>
        <taxon>Pseudomonadota</taxon>
        <taxon>Alphaproteobacteria</taxon>
        <taxon>Caulobacterales</taxon>
        <taxon>Caulobacterales incertae sedis</taxon>
        <taxon>Candidatus Phycosocius</taxon>
    </lineage>
</organism>
<keyword evidence="1" id="KW-0809">Transit peptide</keyword>
<name>A0A2P2E8L1_9PROT</name>
<evidence type="ECO:0000313" key="4">
    <source>
        <dbReference type="Proteomes" id="UP000245086"/>
    </source>
</evidence>
<feature type="domain" description="CAF17 C-terminal" evidence="2">
    <location>
        <begin position="205"/>
        <end position="276"/>
    </location>
</feature>
<evidence type="ECO:0000256" key="1">
    <source>
        <dbReference type="ARBA" id="ARBA00022946"/>
    </source>
</evidence>
<protein>
    <submittedName>
        <fullName evidence="3">tRNA-modifying protein YgfZ</fullName>
    </submittedName>
</protein>
<sequence>MTDLVLFENRGVVRVSGPDAAALLDGLFTRNVGEAGADRAIFAALLTPQGKFLADVYILSPQADTYLLDVPEPENLTRRLMMYRLRAKAMIENLSADWAVGAVWDRTGLPDDVSVYADPRHLDMPHRFMGPRAGLVPVAKSEAALGRYDAQRHGLGVPDLARDLLTEKDFILEGLMDEMGGVDFKKGCYVGQEMTSRMKRRTTVRSKLCRIEFAGPEPAFDAPISADGWEVGRIRTTSPGQGLALIRFDRVEKARADGHVLTVDGQPIKLTPPDWMVVPQMSSAD</sequence>
<comment type="caution">
    <text evidence="3">The sequence shown here is derived from an EMBL/GenBank/DDBJ whole genome shotgun (WGS) entry which is preliminary data.</text>
</comment>
<dbReference type="AlphaFoldDB" id="A0A2P2E8L1"/>
<dbReference type="GO" id="GO:0016226">
    <property type="term" value="P:iron-sulfur cluster assembly"/>
    <property type="evidence" value="ECO:0007669"/>
    <property type="project" value="TreeGrafter"/>
</dbReference>
<dbReference type="InterPro" id="IPR057460">
    <property type="entry name" value="CAF17_C"/>
</dbReference>
<evidence type="ECO:0000313" key="3">
    <source>
        <dbReference type="EMBL" id="GBF57399.1"/>
    </source>
</evidence>
<dbReference type="InterPro" id="IPR045179">
    <property type="entry name" value="YgfZ/GcvT"/>
</dbReference>
<reference evidence="3" key="1">
    <citation type="journal article" date="2018" name="Genome Announc.">
        <title>Draft Genome Sequence of "Candidatus Phycosocius bacilliformis," an Alphaproteobacterial Ectosymbiont of the Hydrocarbon-Producing Green Alga Botryococcus braunii.</title>
        <authorList>
            <person name="Tanabe Y."/>
            <person name="Yamaguchi H."/>
            <person name="Watanabe M.M."/>
        </authorList>
    </citation>
    <scope>NUCLEOTIDE SEQUENCE [LARGE SCALE GENOMIC DNA]</scope>
    <source>
        <strain evidence="3">BOTRYCO-2</strain>
    </source>
</reference>
<dbReference type="PANTHER" id="PTHR22602:SF0">
    <property type="entry name" value="TRANSFERASE CAF17, MITOCHONDRIAL-RELATED"/>
    <property type="match status" value="1"/>
</dbReference>
<dbReference type="Proteomes" id="UP000245086">
    <property type="component" value="Unassembled WGS sequence"/>
</dbReference>
<keyword evidence="4" id="KW-1185">Reference proteome</keyword>
<gene>
    <name evidence="3" type="primary">ygfZ</name>
    <name evidence="3" type="ORF">PbB2_01066</name>
</gene>
<dbReference type="InterPro" id="IPR027266">
    <property type="entry name" value="TrmE/GcvT-like"/>
</dbReference>
<dbReference type="RefSeq" id="WP_108984242.1">
    <property type="nucleotide sequence ID" value="NZ_BFBR01000002.1"/>
</dbReference>
<dbReference type="OrthoDB" id="9796287at2"/>
<dbReference type="Pfam" id="PF25455">
    <property type="entry name" value="Beta-barrel_CAF17_C"/>
    <property type="match status" value="1"/>
</dbReference>
<dbReference type="InterPro" id="IPR017703">
    <property type="entry name" value="YgfZ/GCV_T_CS"/>
</dbReference>
<dbReference type="SUPFAM" id="SSF103025">
    <property type="entry name" value="Folate-binding domain"/>
    <property type="match status" value="1"/>
</dbReference>